<name>A0A543IB61_9ACTN</name>
<evidence type="ECO:0000313" key="3">
    <source>
        <dbReference type="EMBL" id="TQM67823.1"/>
    </source>
</evidence>
<evidence type="ECO:0000259" key="1">
    <source>
        <dbReference type="Pfam" id="PF01814"/>
    </source>
</evidence>
<dbReference type="Gene3D" id="1.20.120.520">
    <property type="entry name" value="nmb1532 protein domain like"/>
    <property type="match status" value="1"/>
</dbReference>
<gene>
    <name evidence="3" type="ORF">FHX41_1444</name>
</gene>
<dbReference type="AlphaFoldDB" id="A0A543IB61"/>
<feature type="domain" description="DUF2249" evidence="2">
    <location>
        <begin position="209"/>
        <end position="278"/>
    </location>
</feature>
<dbReference type="Proteomes" id="UP000316706">
    <property type="component" value="Unassembled WGS sequence"/>
</dbReference>
<evidence type="ECO:0000259" key="2">
    <source>
        <dbReference type="Pfam" id="PF10006"/>
    </source>
</evidence>
<feature type="domain" description="Hemerythrin-like" evidence="1">
    <location>
        <begin position="13"/>
        <end position="136"/>
    </location>
</feature>
<sequence length="279" mass="30089">MTTSAANPQQDTVRAILDHHERLGRTMADHVVTIARAADQLAAPHERRDRLVAFCAEEVVPHAEAEEKTLYKAAEGLPGTELLLRAMLREHTVLKERLAELEAARTPGETVAAASALNALFESHLYKENELLLPALVEADVDLAELLAGMHEILGGHDAHTTAAHTTGTADHAAAHHAGAGAAQGHHCTCGGHDDPGTPGATAEVVDGELDVRTLVPAQRHQQIFAAFDALAPATGFVLVNDHDPKPLYYQFAAEHPGEFTWEYQETGPEVWRVRIGRP</sequence>
<reference evidence="3 4" key="1">
    <citation type="submission" date="2019-06" db="EMBL/GenBank/DDBJ databases">
        <title>Sequencing the genomes of 1000 actinobacteria strains.</title>
        <authorList>
            <person name="Klenk H.-P."/>
        </authorList>
    </citation>
    <scope>NUCLEOTIDE SEQUENCE [LARGE SCALE GENOMIC DNA]</scope>
    <source>
        <strain evidence="3 4">DSM 45043</strain>
    </source>
</reference>
<organism evidence="3 4">
    <name type="scientific">Actinomadura hallensis</name>
    <dbReference type="NCBI Taxonomy" id="337895"/>
    <lineage>
        <taxon>Bacteria</taxon>
        <taxon>Bacillati</taxon>
        <taxon>Actinomycetota</taxon>
        <taxon>Actinomycetes</taxon>
        <taxon>Streptosporangiales</taxon>
        <taxon>Thermomonosporaceae</taxon>
        <taxon>Actinomadura</taxon>
    </lineage>
</organism>
<dbReference type="Pfam" id="PF01814">
    <property type="entry name" value="Hemerythrin"/>
    <property type="match status" value="1"/>
</dbReference>
<comment type="caution">
    <text evidence="3">The sequence shown here is derived from an EMBL/GenBank/DDBJ whole genome shotgun (WGS) entry which is preliminary data.</text>
</comment>
<keyword evidence="4" id="KW-1185">Reference proteome</keyword>
<dbReference type="Pfam" id="PF10006">
    <property type="entry name" value="DUF2249"/>
    <property type="match status" value="1"/>
</dbReference>
<dbReference type="EMBL" id="VFPO01000001">
    <property type="protein sequence ID" value="TQM67823.1"/>
    <property type="molecule type" value="Genomic_DNA"/>
</dbReference>
<dbReference type="InterPro" id="IPR012312">
    <property type="entry name" value="Hemerythrin-like"/>
</dbReference>
<accession>A0A543IB61</accession>
<dbReference type="RefSeq" id="WP_141966894.1">
    <property type="nucleotide sequence ID" value="NZ_VFPO01000001.1"/>
</dbReference>
<evidence type="ECO:0000313" key="4">
    <source>
        <dbReference type="Proteomes" id="UP000316706"/>
    </source>
</evidence>
<protein>
    <submittedName>
        <fullName evidence="3">Uncharacterized protein (DUF2249 family)</fullName>
    </submittedName>
</protein>
<dbReference type="OrthoDB" id="8451629at2"/>
<proteinExistence type="predicted"/>
<dbReference type="InterPro" id="IPR018720">
    <property type="entry name" value="DUF2249"/>
</dbReference>